<dbReference type="InterPro" id="IPR021812">
    <property type="entry name" value="DUF3391"/>
</dbReference>
<dbReference type="EC" id="3.1.4.-" evidence="2"/>
<dbReference type="CDD" id="cd00077">
    <property type="entry name" value="HDc"/>
    <property type="match status" value="1"/>
</dbReference>
<dbReference type="PROSITE" id="PS51832">
    <property type="entry name" value="HD_GYP"/>
    <property type="match status" value="1"/>
</dbReference>
<dbReference type="PANTHER" id="PTHR43155:SF2">
    <property type="entry name" value="CYCLIC DI-GMP PHOSPHODIESTERASE PA4108"/>
    <property type="match status" value="1"/>
</dbReference>
<gene>
    <name evidence="2" type="ORF">ACFSJC_02435</name>
</gene>
<proteinExistence type="predicted"/>
<comment type="caution">
    <text evidence="2">The sequence shown here is derived from an EMBL/GenBank/DDBJ whole genome shotgun (WGS) entry which is preliminary data.</text>
</comment>
<evidence type="ECO:0000313" key="3">
    <source>
        <dbReference type="Proteomes" id="UP001597337"/>
    </source>
</evidence>
<reference evidence="3" key="1">
    <citation type="journal article" date="2019" name="Int. J. Syst. Evol. Microbiol.">
        <title>The Global Catalogue of Microorganisms (GCM) 10K type strain sequencing project: providing services to taxonomists for standard genome sequencing and annotation.</title>
        <authorList>
            <consortium name="The Broad Institute Genomics Platform"/>
            <consortium name="The Broad Institute Genome Sequencing Center for Infectious Disease"/>
            <person name="Wu L."/>
            <person name="Ma J."/>
        </authorList>
    </citation>
    <scope>NUCLEOTIDE SEQUENCE [LARGE SCALE GENOMIC DNA]</scope>
    <source>
        <strain evidence="3">KACC 12597</strain>
    </source>
</reference>
<dbReference type="InterPro" id="IPR037522">
    <property type="entry name" value="HD_GYP_dom"/>
</dbReference>
<dbReference type="Pfam" id="PF11871">
    <property type="entry name" value="DUF3391"/>
    <property type="match status" value="1"/>
</dbReference>
<dbReference type="SMART" id="SM00471">
    <property type="entry name" value="HDc"/>
    <property type="match status" value="1"/>
</dbReference>
<sequence>MIKKIGVDQLQIGMYIHDLNCGWLDHGFIRSRFMLKSDNALEKIRTLGIRELYIDTEYGLDVEEAPTETEVTQALEEDLAEVAQEGGGEAHEVPLSVERLAARRIHTEAIGLIGDFMSAARLGKAPALDQARPLVSEMVSSVFRNPDALLAFSRIRRVGLYQFEHSVNVAVLMTCFARALGMEQQEIEDIALGAILHDIGKAMIPGRIINKPGRLTEQEFDIMRGHVDQGHHILSKIPDFPPISLAVAIEHHERMDGSGYPNNKTAPAISLHGKMAAIVDIYDAISSERVYHKGVEPHQALRKLLEWRHHLDQALVQQFIRCVGIYPVGTLVKLQSGRLGVVIESGREDLFKPVIRIVMDAKQRRFLAVSDLDLSRINKASEERIVSAELPKSWGIDPPELLLLPS</sequence>
<dbReference type="InterPro" id="IPR003607">
    <property type="entry name" value="HD/PDEase_dom"/>
</dbReference>
<dbReference type="Gene3D" id="1.10.3210.10">
    <property type="entry name" value="Hypothetical protein af1432"/>
    <property type="match status" value="1"/>
</dbReference>
<dbReference type="PANTHER" id="PTHR43155">
    <property type="entry name" value="CYCLIC DI-GMP PHOSPHODIESTERASE PA4108-RELATED"/>
    <property type="match status" value="1"/>
</dbReference>
<dbReference type="EMBL" id="JBHUHX010000004">
    <property type="protein sequence ID" value="MFD2110697.1"/>
    <property type="molecule type" value="Genomic_DNA"/>
</dbReference>
<keyword evidence="2" id="KW-0378">Hydrolase</keyword>
<dbReference type="Proteomes" id="UP001597337">
    <property type="component" value="Unassembled WGS sequence"/>
</dbReference>
<organism evidence="2 3">
    <name type="scientific">Thiorhodococcus fuscus</name>
    <dbReference type="NCBI Taxonomy" id="527200"/>
    <lineage>
        <taxon>Bacteria</taxon>
        <taxon>Pseudomonadati</taxon>
        <taxon>Pseudomonadota</taxon>
        <taxon>Gammaproteobacteria</taxon>
        <taxon>Chromatiales</taxon>
        <taxon>Chromatiaceae</taxon>
        <taxon>Thiorhodococcus</taxon>
    </lineage>
</organism>
<dbReference type="NCBIfam" id="TIGR00277">
    <property type="entry name" value="HDIG"/>
    <property type="match status" value="1"/>
</dbReference>
<accession>A0ABW4Y3F7</accession>
<dbReference type="InterPro" id="IPR006675">
    <property type="entry name" value="HDIG_dom"/>
</dbReference>
<evidence type="ECO:0000313" key="2">
    <source>
        <dbReference type="EMBL" id="MFD2110697.1"/>
    </source>
</evidence>
<protein>
    <submittedName>
        <fullName evidence="2">HD-GYP domain-containing protein</fullName>
        <ecNumber evidence="2">3.1.4.-</ecNumber>
    </submittedName>
</protein>
<feature type="domain" description="HD-GYP" evidence="1">
    <location>
        <begin position="140"/>
        <end position="335"/>
    </location>
</feature>
<name>A0ABW4Y3F7_9GAMM</name>
<dbReference type="GO" id="GO:0016787">
    <property type="term" value="F:hydrolase activity"/>
    <property type="evidence" value="ECO:0007669"/>
    <property type="project" value="UniProtKB-KW"/>
</dbReference>
<dbReference type="SUPFAM" id="SSF109604">
    <property type="entry name" value="HD-domain/PDEase-like"/>
    <property type="match status" value="1"/>
</dbReference>
<dbReference type="Pfam" id="PF13487">
    <property type="entry name" value="HD_5"/>
    <property type="match status" value="1"/>
</dbReference>
<evidence type="ECO:0000259" key="1">
    <source>
        <dbReference type="PROSITE" id="PS51832"/>
    </source>
</evidence>
<dbReference type="RefSeq" id="WP_386022681.1">
    <property type="nucleotide sequence ID" value="NZ_JBHUHX010000004.1"/>
</dbReference>
<keyword evidence="3" id="KW-1185">Reference proteome</keyword>